<proteinExistence type="predicted"/>
<keyword evidence="2" id="KW-1185">Reference proteome</keyword>
<evidence type="ECO:0008006" key="3">
    <source>
        <dbReference type="Google" id="ProtNLM"/>
    </source>
</evidence>
<gene>
    <name evidence="1" type="ORF">GCM10023094_34390</name>
</gene>
<dbReference type="EMBL" id="BAABFB010000051">
    <property type="protein sequence ID" value="GAA4483177.1"/>
    <property type="molecule type" value="Genomic_DNA"/>
</dbReference>
<accession>A0ABP8P788</accession>
<name>A0ABP8P788_9NOCA</name>
<dbReference type="Proteomes" id="UP001501183">
    <property type="component" value="Unassembled WGS sequence"/>
</dbReference>
<comment type="caution">
    <text evidence="1">The sequence shown here is derived from an EMBL/GenBank/DDBJ whole genome shotgun (WGS) entry which is preliminary data.</text>
</comment>
<protein>
    <recommendedName>
        <fullName evidence="3">Diacylglycerol O-acyltransferase</fullName>
    </recommendedName>
</protein>
<sequence>MLLPMSPTDSMFRLGESREHPMHVGGLVLLEPQEGRRLWTCVSVLSARCRSRSTGRAVTITCANTDDEIAFGATVPAAAPAMGVPDRWFSPR</sequence>
<reference evidence="2" key="1">
    <citation type="journal article" date="2019" name="Int. J. Syst. Evol. Microbiol.">
        <title>The Global Catalogue of Microorganisms (GCM) 10K type strain sequencing project: providing services to taxonomists for standard genome sequencing and annotation.</title>
        <authorList>
            <consortium name="The Broad Institute Genomics Platform"/>
            <consortium name="The Broad Institute Genome Sequencing Center for Infectious Disease"/>
            <person name="Wu L."/>
            <person name="Ma J."/>
        </authorList>
    </citation>
    <scope>NUCLEOTIDE SEQUENCE [LARGE SCALE GENOMIC DNA]</scope>
    <source>
        <strain evidence="2">JCM 32206</strain>
    </source>
</reference>
<evidence type="ECO:0000313" key="2">
    <source>
        <dbReference type="Proteomes" id="UP001501183"/>
    </source>
</evidence>
<evidence type="ECO:0000313" key="1">
    <source>
        <dbReference type="EMBL" id="GAA4483177.1"/>
    </source>
</evidence>
<organism evidence="1 2">
    <name type="scientific">Rhodococcus olei</name>
    <dbReference type="NCBI Taxonomy" id="2161675"/>
    <lineage>
        <taxon>Bacteria</taxon>
        <taxon>Bacillati</taxon>
        <taxon>Actinomycetota</taxon>
        <taxon>Actinomycetes</taxon>
        <taxon>Mycobacteriales</taxon>
        <taxon>Nocardiaceae</taxon>
        <taxon>Rhodococcus</taxon>
    </lineage>
</organism>